<organism evidence="1 2">
    <name type="scientific">Ambrosia artemisiifolia</name>
    <name type="common">Common ragweed</name>
    <dbReference type="NCBI Taxonomy" id="4212"/>
    <lineage>
        <taxon>Eukaryota</taxon>
        <taxon>Viridiplantae</taxon>
        <taxon>Streptophyta</taxon>
        <taxon>Embryophyta</taxon>
        <taxon>Tracheophyta</taxon>
        <taxon>Spermatophyta</taxon>
        <taxon>Magnoliopsida</taxon>
        <taxon>eudicotyledons</taxon>
        <taxon>Gunneridae</taxon>
        <taxon>Pentapetalae</taxon>
        <taxon>asterids</taxon>
        <taxon>campanulids</taxon>
        <taxon>Asterales</taxon>
        <taxon>Asteraceae</taxon>
        <taxon>Asteroideae</taxon>
        <taxon>Heliantheae alliance</taxon>
        <taxon>Heliantheae</taxon>
        <taxon>Ambrosia</taxon>
    </lineage>
</organism>
<proteinExistence type="predicted"/>
<dbReference type="Proteomes" id="UP001206925">
    <property type="component" value="Unassembled WGS sequence"/>
</dbReference>
<comment type="caution">
    <text evidence="1">The sequence shown here is derived from an EMBL/GenBank/DDBJ whole genome shotgun (WGS) entry which is preliminary data.</text>
</comment>
<protein>
    <submittedName>
        <fullName evidence="1">Uncharacterized protein</fullName>
    </submittedName>
</protein>
<reference evidence="1" key="1">
    <citation type="submission" date="2022-06" db="EMBL/GenBank/DDBJ databases">
        <title>Uncovering the hologenomic basis of an extraordinary plant invasion.</title>
        <authorList>
            <person name="Bieker V.C."/>
            <person name="Martin M.D."/>
            <person name="Gilbert T."/>
            <person name="Hodgins K."/>
            <person name="Battlay P."/>
            <person name="Petersen B."/>
            <person name="Wilson J."/>
        </authorList>
    </citation>
    <scope>NUCLEOTIDE SEQUENCE</scope>
    <source>
        <strain evidence="1">AA19_3_7</strain>
        <tissue evidence="1">Leaf</tissue>
    </source>
</reference>
<dbReference type="EMBL" id="JAMZMK010007894">
    <property type="protein sequence ID" value="KAI7742793.1"/>
    <property type="molecule type" value="Genomic_DNA"/>
</dbReference>
<evidence type="ECO:0000313" key="2">
    <source>
        <dbReference type="Proteomes" id="UP001206925"/>
    </source>
</evidence>
<evidence type="ECO:0000313" key="1">
    <source>
        <dbReference type="EMBL" id="KAI7742793.1"/>
    </source>
</evidence>
<dbReference type="AlphaFoldDB" id="A0AAD5CJ54"/>
<feature type="non-terminal residue" evidence="1">
    <location>
        <position position="124"/>
    </location>
</feature>
<feature type="non-terminal residue" evidence="1">
    <location>
        <position position="1"/>
    </location>
</feature>
<gene>
    <name evidence="1" type="ORF">M8C21_005338</name>
</gene>
<sequence length="124" mass="14199">CSKNGGRVRIPNNRHISHPLRSEIVQEIFDSKPLRTDQGPPDQLQGVIVFRYRYALNIPTIPPLVVHHQEHVVIDVNVKDMEIDLSNLGTLNSIIAIIIRISELWAQTVPSRQNISKKVERKLR</sequence>
<accession>A0AAD5CJ54</accession>
<name>A0AAD5CJ54_AMBAR</name>
<keyword evidence="2" id="KW-1185">Reference proteome</keyword>